<dbReference type="AlphaFoldDB" id="A0A9W9RE82"/>
<dbReference type="Gene3D" id="1.10.630.10">
    <property type="entry name" value="Cytochrome P450"/>
    <property type="match status" value="1"/>
</dbReference>
<keyword evidence="7 9" id="KW-0408">Iron</keyword>
<evidence type="ECO:0000256" key="5">
    <source>
        <dbReference type="ARBA" id="ARBA00022723"/>
    </source>
</evidence>
<dbReference type="PRINTS" id="PR00385">
    <property type="entry name" value="P450"/>
</dbReference>
<evidence type="ECO:0000313" key="12">
    <source>
        <dbReference type="Proteomes" id="UP001148299"/>
    </source>
</evidence>
<keyword evidence="12" id="KW-1185">Reference proteome</keyword>
<dbReference type="Gene3D" id="3.60.15.10">
    <property type="entry name" value="Ribonuclease Z/Hydroxyacylglutathione hydrolase-like"/>
    <property type="match status" value="1"/>
</dbReference>
<dbReference type="SUPFAM" id="SSF48264">
    <property type="entry name" value="Cytochrome P450"/>
    <property type="match status" value="1"/>
</dbReference>
<keyword evidence="6" id="KW-0560">Oxidoreductase</keyword>
<proteinExistence type="inferred from homology"/>
<dbReference type="Pfam" id="PF00753">
    <property type="entry name" value="Lactamase_B"/>
    <property type="match status" value="1"/>
</dbReference>
<dbReference type="CDD" id="cd07730">
    <property type="entry name" value="metallo-hydrolase-like_MBL-fold"/>
    <property type="match status" value="1"/>
</dbReference>
<feature type="binding site" description="axial binding residue" evidence="9">
    <location>
        <position position="375"/>
    </location>
    <ligand>
        <name>heme</name>
        <dbReference type="ChEBI" id="CHEBI:30413"/>
    </ligand>
    <ligandPart>
        <name>Fe</name>
        <dbReference type="ChEBI" id="CHEBI:18248"/>
    </ligandPart>
</feature>
<accession>A0A9W9RE82</accession>
<reference evidence="11" key="2">
    <citation type="journal article" date="2023" name="IMA Fungus">
        <title>Comparative genomic study of the Penicillium genus elucidates a diverse pangenome and 15 lateral gene transfer events.</title>
        <authorList>
            <person name="Petersen C."/>
            <person name="Sorensen T."/>
            <person name="Nielsen M.R."/>
            <person name="Sondergaard T.E."/>
            <person name="Sorensen J.L."/>
            <person name="Fitzpatrick D.A."/>
            <person name="Frisvad J.C."/>
            <person name="Nielsen K.L."/>
        </authorList>
    </citation>
    <scope>NUCLEOTIDE SEQUENCE</scope>
    <source>
        <strain evidence="11">IBT 35675</strain>
    </source>
</reference>
<dbReference type="PANTHER" id="PTHR24305:SF175">
    <property type="entry name" value="CYTOCHROME P450 MONOOXYGENASE PKFB"/>
    <property type="match status" value="1"/>
</dbReference>
<dbReference type="InterPro" id="IPR002403">
    <property type="entry name" value="Cyt_P450_E_grp-IV"/>
</dbReference>
<dbReference type="Proteomes" id="UP001148299">
    <property type="component" value="Unassembled WGS sequence"/>
</dbReference>
<evidence type="ECO:0000256" key="4">
    <source>
        <dbReference type="ARBA" id="ARBA00022617"/>
    </source>
</evidence>
<dbReference type="InterPro" id="IPR036396">
    <property type="entry name" value="Cyt_P450_sf"/>
</dbReference>
<feature type="domain" description="Metallo-beta-lactamase" evidence="10">
    <location>
        <begin position="486"/>
        <end position="684"/>
    </location>
</feature>
<evidence type="ECO:0000256" key="9">
    <source>
        <dbReference type="PIRSR" id="PIRSR602403-1"/>
    </source>
</evidence>
<protein>
    <recommendedName>
        <fullName evidence="10">Metallo-beta-lactamase domain-containing protein</fullName>
    </recommendedName>
</protein>
<name>A0A9W9RE82_PENBR</name>
<dbReference type="InterPro" id="IPR017972">
    <property type="entry name" value="Cyt_P450_CS"/>
</dbReference>
<evidence type="ECO:0000256" key="1">
    <source>
        <dbReference type="ARBA" id="ARBA00001971"/>
    </source>
</evidence>
<dbReference type="EMBL" id="JAPZBR010000003">
    <property type="protein sequence ID" value="KAJ5357674.1"/>
    <property type="molecule type" value="Genomic_DNA"/>
</dbReference>
<dbReference type="InterPro" id="IPR001279">
    <property type="entry name" value="Metallo-B-lactamas"/>
</dbReference>
<dbReference type="GO" id="GO:0005506">
    <property type="term" value="F:iron ion binding"/>
    <property type="evidence" value="ECO:0007669"/>
    <property type="project" value="InterPro"/>
</dbReference>
<keyword evidence="5 9" id="KW-0479">Metal-binding</keyword>
<dbReference type="InterPro" id="IPR050121">
    <property type="entry name" value="Cytochrome_P450_monoxygenase"/>
</dbReference>
<dbReference type="InterPro" id="IPR036866">
    <property type="entry name" value="RibonucZ/Hydroxyglut_hydro"/>
</dbReference>
<dbReference type="SUPFAM" id="SSF56281">
    <property type="entry name" value="Metallo-hydrolase/oxidoreductase"/>
    <property type="match status" value="1"/>
</dbReference>
<sequence length="756" mass="85089">MVSVSDPRVIPTIYPSRPGFPKGDFYRTQKPYTRNKGAMPAVFNTQDEDLHKQLRSPIASLYSMTNVVRLEPLVDETLTVLSKQLDERFVGTNDKPFDLGDWLQYFAFDSMGTLTFSRRYGFLEQGRDMHGILQEIWNFMTRVAVMGQIPWFDEIWNKNSFITLFKRPTGFGVLKVVDNFISQRVSSRENDEKADEKDMLSQFLDIQASNPHSVMPWAPRAWTFSNVMAGSDSTANVMRTIMYNLLVDRDTLKSLRAELLEAENSNGLSRSLPSWDGVRSLPYLDACVLEALRLHPPFCLPFERVVPEGGITVCETYLPAGTVVGISPYLANRDKQTFGDDADKWRPSRWLDLSREDRVKLENSILTFGAGRRTCLGKNIAILEIKKLFPMLLLNYEIEIVNPENYQTTNAWFFRQWGLQAVIRKLPAPERDDTIEQKASIPPALNIPPSSSTVDVRIIDSGTLLDLRPDLFWTPDLPGLLKVTAPTYCFLISNGTRHVLFDLAVRQDWENLPPSIVAMIKSQTVIQEPRNISDVLDSDESSLGIRSKDIEAIIWSHAHFDHIGDPSTFPHAINLNTDIQGRSVREISFEKTEKGATKIGSFDAVDYFGDGSLYLLDAAGHSVGHIGALARVTTSPDSFVFMGGDSCHHAGVLRPTKYLPCPLDSGDTSLPCKSDSVFTLSPALPTDYTAALRTVENIKELDACEDVFVVLAHDATLKGKVDFYPSKINDWKAKEYGKKTKWLFYKDIENAIEGQK</sequence>
<dbReference type="PROSITE" id="PS00086">
    <property type="entry name" value="CYTOCHROME_P450"/>
    <property type="match status" value="1"/>
</dbReference>
<dbReference type="PANTHER" id="PTHR24305">
    <property type="entry name" value="CYTOCHROME P450"/>
    <property type="match status" value="1"/>
</dbReference>
<evidence type="ECO:0000256" key="2">
    <source>
        <dbReference type="ARBA" id="ARBA00005179"/>
    </source>
</evidence>
<reference evidence="11" key="1">
    <citation type="submission" date="2022-12" db="EMBL/GenBank/DDBJ databases">
        <authorList>
            <person name="Petersen C."/>
        </authorList>
    </citation>
    <scope>NUCLEOTIDE SEQUENCE</scope>
    <source>
        <strain evidence="11">IBT 35675</strain>
    </source>
</reference>
<organism evidence="11 12">
    <name type="scientific">Penicillium brevicompactum</name>
    <dbReference type="NCBI Taxonomy" id="5074"/>
    <lineage>
        <taxon>Eukaryota</taxon>
        <taxon>Fungi</taxon>
        <taxon>Dikarya</taxon>
        <taxon>Ascomycota</taxon>
        <taxon>Pezizomycotina</taxon>
        <taxon>Eurotiomycetes</taxon>
        <taxon>Eurotiomycetidae</taxon>
        <taxon>Eurotiales</taxon>
        <taxon>Aspergillaceae</taxon>
        <taxon>Penicillium</taxon>
    </lineage>
</organism>
<dbReference type="Pfam" id="PF00067">
    <property type="entry name" value="p450"/>
    <property type="match status" value="1"/>
</dbReference>
<dbReference type="GO" id="GO:0016705">
    <property type="term" value="F:oxidoreductase activity, acting on paired donors, with incorporation or reduction of molecular oxygen"/>
    <property type="evidence" value="ECO:0007669"/>
    <property type="project" value="InterPro"/>
</dbReference>
<comment type="pathway">
    <text evidence="2">Secondary metabolite biosynthesis.</text>
</comment>
<evidence type="ECO:0000313" key="11">
    <source>
        <dbReference type="EMBL" id="KAJ5357674.1"/>
    </source>
</evidence>
<evidence type="ECO:0000259" key="10">
    <source>
        <dbReference type="SMART" id="SM00849"/>
    </source>
</evidence>
<dbReference type="GO" id="GO:0020037">
    <property type="term" value="F:heme binding"/>
    <property type="evidence" value="ECO:0007669"/>
    <property type="project" value="InterPro"/>
</dbReference>
<gene>
    <name evidence="11" type="ORF">N7541_004832</name>
</gene>
<comment type="cofactor">
    <cofactor evidence="1 9">
        <name>heme</name>
        <dbReference type="ChEBI" id="CHEBI:30413"/>
    </cofactor>
</comment>
<dbReference type="CDD" id="cd11060">
    <property type="entry name" value="CYP57A1-like"/>
    <property type="match status" value="1"/>
</dbReference>
<dbReference type="SMART" id="SM00849">
    <property type="entry name" value="Lactamase_B"/>
    <property type="match status" value="1"/>
</dbReference>
<comment type="caution">
    <text evidence="11">The sequence shown here is derived from an EMBL/GenBank/DDBJ whole genome shotgun (WGS) entry which is preliminary data.</text>
</comment>
<dbReference type="GO" id="GO:0004497">
    <property type="term" value="F:monooxygenase activity"/>
    <property type="evidence" value="ECO:0007669"/>
    <property type="project" value="UniProtKB-KW"/>
</dbReference>
<comment type="similarity">
    <text evidence="3">Belongs to the cytochrome P450 family.</text>
</comment>
<dbReference type="GO" id="GO:0043386">
    <property type="term" value="P:mycotoxin biosynthetic process"/>
    <property type="evidence" value="ECO:0007669"/>
    <property type="project" value="UniProtKB-ARBA"/>
</dbReference>
<evidence type="ECO:0000256" key="3">
    <source>
        <dbReference type="ARBA" id="ARBA00010617"/>
    </source>
</evidence>
<dbReference type="PRINTS" id="PR00465">
    <property type="entry name" value="EP450IV"/>
</dbReference>
<keyword evidence="4 9" id="KW-0349">Heme</keyword>
<dbReference type="InterPro" id="IPR001128">
    <property type="entry name" value="Cyt_P450"/>
</dbReference>
<evidence type="ECO:0000256" key="6">
    <source>
        <dbReference type="ARBA" id="ARBA00023002"/>
    </source>
</evidence>
<keyword evidence="8" id="KW-0503">Monooxygenase</keyword>
<evidence type="ECO:0000256" key="8">
    <source>
        <dbReference type="ARBA" id="ARBA00023033"/>
    </source>
</evidence>
<evidence type="ECO:0000256" key="7">
    <source>
        <dbReference type="ARBA" id="ARBA00023004"/>
    </source>
</evidence>